<dbReference type="AlphaFoldDB" id="A0A0G1NX11"/>
<organism evidence="2 3">
    <name type="scientific">Candidatus Woesebacteria bacterium GW2011_GWF1_46_13</name>
    <dbReference type="NCBI Taxonomy" id="1618602"/>
    <lineage>
        <taxon>Bacteria</taxon>
        <taxon>Candidatus Woeseibacteriota</taxon>
    </lineage>
</organism>
<proteinExistence type="predicted"/>
<evidence type="ECO:0000313" key="3">
    <source>
        <dbReference type="Proteomes" id="UP000034643"/>
    </source>
</evidence>
<comment type="caution">
    <text evidence="2">The sequence shown here is derived from an EMBL/GenBank/DDBJ whole genome shotgun (WGS) entry which is preliminary data.</text>
</comment>
<gene>
    <name evidence="2" type="ORF">UX34_C0001G0028</name>
</gene>
<evidence type="ECO:0000256" key="1">
    <source>
        <dbReference type="SAM" id="MobiDB-lite"/>
    </source>
</evidence>
<sequence>MPRKEDNPAVARQRFDIPRWIESNLAELNLKIAVSELIDNALDETLPSQKALITVTFDPRSSRVTFENRETPGMDIAKMKEFPLWGGLHKDPTKIKEHRLGGKLAILFLLSKDKGSLSVTSKLPNTRIIHKMEIPRWWENLSPEIAFPIQTLDAAEIDNLGTTRFELEGVRGELIPSNVVELADELGLIYGPLIQGQRLSIDLMRHLPRGGRLERKQVLPVTVPFDKKLSREKTQVPTGKSGKGPGIDIAWGLLDQEQKRREEQARRGIYETQRVTQIRGDSIYFYYHGRLLRVEPLSTLRIPGHTGKHILQSFAITVDVQKGWAPKTILKTSLSASATETQDILRKVVSLVSPDIALLVKDIGSEGVPERYVEKAKSASTALATVLNDIFDNNPRSIAETFGLPSQKGTVFPSSPSKERPKAPTKTTHHSLPGTKTTKTATGAGLKEAKQKTIWVNPIPEFRISPFPSNSPEAQISIDQETGKTIIELNYSNPAVSLAFQQTRGKVFIGEVLRIGAATLFHEKWSRLYPKDSTAYAKGVQDDVANLLSAATRLKVI</sequence>
<evidence type="ECO:0000313" key="2">
    <source>
        <dbReference type="EMBL" id="KKU25234.1"/>
    </source>
</evidence>
<reference evidence="2 3" key="1">
    <citation type="journal article" date="2015" name="Nature">
        <title>rRNA introns, odd ribosomes, and small enigmatic genomes across a large radiation of phyla.</title>
        <authorList>
            <person name="Brown C.T."/>
            <person name="Hug L.A."/>
            <person name="Thomas B.C."/>
            <person name="Sharon I."/>
            <person name="Castelle C.J."/>
            <person name="Singh A."/>
            <person name="Wilkins M.J."/>
            <person name="Williams K.H."/>
            <person name="Banfield J.F."/>
        </authorList>
    </citation>
    <scope>NUCLEOTIDE SEQUENCE [LARGE SCALE GENOMIC DNA]</scope>
</reference>
<feature type="compositionally biased region" description="Low complexity" evidence="1">
    <location>
        <begin position="434"/>
        <end position="446"/>
    </location>
</feature>
<protein>
    <submittedName>
        <fullName evidence="2">Uncharacterized protein</fullName>
    </submittedName>
</protein>
<feature type="compositionally biased region" description="Polar residues" evidence="1">
    <location>
        <begin position="407"/>
        <end position="416"/>
    </location>
</feature>
<feature type="region of interest" description="Disordered" evidence="1">
    <location>
        <begin position="401"/>
        <end position="446"/>
    </location>
</feature>
<dbReference type="EMBL" id="LCLV01000001">
    <property type="protein sequence ID" value="KKU25234.1"/>
    <property type="molecule type" value="Genomic_DNA"/>
</dbReference>
<name>A0A0G1NX11_9BACT</name>
<accession>A0A0G1NX11</accession>
<dbReference type="Proteomes" id="UP000034643">
    <property type="component" value="Unassembled WGS sequence"/>
</dbReference>